<feature type="domain" description="Anoctamin transmembrane" evidence="10">
    <location>
        <begin position="335"/>
        <end position="880"/>
    </location>
</feature>
<organism evidence="12">
    <name type="scientific">Hadrurus spadix</name>
    <dbReference type="NCBI Taxonomy" id="141984"/>
    <lineage>
        <taxon>Eukaryota</taxon>
        <taxon>Metazoa</taxon>
        <taxon>Ecdysozoa</taxon>
        <taxon>Arthropoda</taxon>
        <taxon>Chelicerata</taxon>
        <taxon>Arachnida</taxon>
        <taxon>Scorpiones</taxon>
        <taxon>Iurida</taxon>
        <taxon>Iuroidea</taxon>
        <taxon>Hadrurus</taxon>
    </lineage>
</organism>
<sequence>MVGKRKSVAHYLQKRIFGRRTRTRKEASNIELEVSESDSPGIGETSSAEHIYPTEKSELNGSTEKIQTDYGTIQIETSPAEESQETSEDESSHSMEYLKPEVENFGRRGSFFKDGSKKIDFILVYEEESMRPAKRKKIIEWRRRFMSNLALAGLDVEEEVTVGEKTIHYIKLSAPWYVLVTYAEQLCLRAPLEIHPHPMSNWTETILKMLRISNIMHQDVPNRPVSYYTCAFKESRMEKYLGIEKKDEFFTSVQRSRIVYEILQNAIFGKRQRAEVGIERLIEEDAYTAAFPLHDGPYQMPEEEVSPENLNRRQILYEYWARWGRWYKYQPVNHIREYFGEKIAIYFAWLGFYTAWLLPASIVGFLVFMYGAIAVWFDIPTKEICNSGNTYKMCPLCAEGEHGCDYWYLSDTCIFAKVGYLFDQPASVFYSVFISFWAVAFLEYWKRKSVSLAHHWDCMGFEEEEEQPRPEFAAKATTISRNAITGAMEPTFPKRIRYQRVIGGAAVLMFMIAVVLIFVVAVIIYRLLVSVPLFQYKAFRGIAPFIASFSGAVINLLFIMLLGRMYEKIAIKLTDWEMHRTQTEYENHFTFKVFVFQFVNFYSSIFYIAFFKGRFVGYPGHYNKLFGIRGETCGNSGCFIELALQLAVIMIGKQMINNAQEIIIPKLKTWWHLKRSKLRKSSTGVKESRWSADYRMIDNEGLFQEYLEMVLQFGFITIFVVAFPLAPLFALLNNWIEIRLDAQKFVCQTRRSVAERAENIGIWFTILEFLAHLAVISNAFLIAFTSQFLPKIIYSYNHKSSLEGFINFTLAWAPNGAMSQPCRYTDFRDQQGKFTLFYWQLLGIRLAFVIIFEHIVFGVCKLIDILVPDIPESLDIKIKRNIYLAKQALGVSGVLTAARQSEDELEEEEKHTLEDPS</sequence>
<keyword evidence="5 8" id="KW-1133">Transmembrane helix</keyword>
<reference evidence="12" key="1">
    <citation type="submission" date="2016-11" db="EMBL/GenBank/DDBJ databases">
        <title>Venom-gland transcriptomics and venom proteomics of the black-back scorpion (Hadrurus spadix) reveal detectability challenges and an unexplored realm of animal toxin diversity.</title>
        <authorList>
            <person name="Rokyta D.R."/>
            <person name="Ward M.J."/>
        </authorList>
    </citation>
    <scope>NUCLEOTIDE SEQUENCE</scope>
    <source>
        <tissue evidence="12">Venom gland</tissue>
    </source>
</reference>
<feature type="region of interest" description="Disordered" evidence="9">
    <location>
        <begin position="76"/>
        <end position="95"/>
    </location>
</feature>
<dbReference type="InterPro" id="IPR007632">
    <property type="entry name" value="Anoctamin"/>
</dbReference>
<dbReference type="Pfam" id="PF04547">
    <property type="entry name" value="Anoctamin"/>
    <property type="match status" value="1"/>
</dbReference>
<feature type="transmembrane region" description="Helical" evidence="8">
    <location>
        <begin position="541"/>
        <end position="562"/>
    </location>
</feature>
<feature type="transmembrane region" description="Helical" evidence="8">
    <location>
        <begin position="343"/>
        <end position="373"/>
    </location>
</feature>
<evidence type="ECO:0000259" key="10">
    <source>
        <dbReference type="Pfam" id="PF04547"/>
    </source>
</evidence>
<accession>A0A1W7RAZ4</accession>
<feature type="transmembrane region" description="Helical" evidence="8">
    <location>
        <begin position="709"/>
        <end position="732"/>
    </location>
</feature>
<feature type="transmembrane region" description="Helical" evidence="8">
    <location>
        <begin position="501"/>
        <end position="529"/>
    </location>
</feature>
<dbReference type="PANTHER" id="PTHR12308:SF87">
    <property type="entry name" value="ANOCTAMIN"/>
    <property type="match status" value="1"/>
</dbReference>
<keyword evidence="3" id="KW-1003">Cell membrane</keyword>
<dbReference type="EMBL" id="GFAH01000078">
    <property type="protein sequence ID" value="JAV48311.1"/>
    <property type="molecule type" value="Transcribed_RNA"/>
</dbReference>
<evidence type="ECO:0000259" key="11">
    <source>
        <dbReference type="Pfam" id="PF16178"/>
    </source>
</evidence>
<keyword evidence="4 8" id="KW-0812">Transmembrane</keyword>
<protein>
    <recommendedName>
        <fullName evidence="8">Anoctamin</fullName>
    </recommendedName>
</protein>
<evidence type="ECO:0000256" key="9">
    <source>
        <dbReference type="SAM" id="MobiDB-lite"/>
    </source>
</evidence>
<comment type="similarity">
    <text evidence="2 8">Belongs to the anoctamin family.</text>
</comment>
<dbReference type="GO" id="GO:0005254">
    <property type="term" value="F:chloride channel activity"/>
    <property type="evidence" value="ECO:0007669"/>
    <property type="project" value="TreeGrafter"/>
</dbReference>
<keyword evidence="6 8" id="KW-0472">Membrane</keyword>
<dbReference type="PANTHER" id="PTHR12308">
    <property type="entry name" value="ANOCTAMIN"/>
    <property type="match status" value="1"/>
</dbReference>
<evidence type="ECO:0000256" key="6">
    <source>
        <dbReference type="ARBA" id="ARBA00023136"/>
    </source>
</evidence>
<proteinExistence type="inferred from homology"/>
<dbReference type="GO" id="GO:0005886">
    <property type="term" value="C:plasma membrane"/>
    <property type="evidence" value="ECO:0007669"/>
    <property type="project" value="UniProtKB-SubCell"/>
</dbReference>
<evidence type="ECO:0000256" key="2">
    <source>
        <dbReference type="ARBA" id="ARBA00009671"/>
    </source>
</evidence>
<feature type="region of interest" description="Disordered" evidence="9">
    <location>
        <begin position="15"/>
        <end position="63"/>
    </location>
</feature>
<dbReference type="GO" id="GO:0046983">
    <property type="term" value="F:protein dimerization activity"/>
    <property type="evidence" value="ECO:0007669"/>
    <property type="project" value="InterPro"/>
</dbReference>
<feature type="domain" description="Anoctamin dimerisation" evidence="11">
    <location>
        <begin position="111"/>
        <end position="332"/>
    </location>
</feature>
<keyword evidence="7" id="KW-0325">Glycoprotein</keyword>
<name>A0A1W7RAZ4_9SCOR</name>
<feature type="transmembrane region" description="Helical" evidence="8">
    <location>
        <begin position="427"/>
        <end position="445"/>
    </location>
</feature>
<evidence type="ECO:0000256" key="4">
    <source>
        <dbReference type="ARBA" id="ARBA00022692"/>
    </source>
</evidence>
<evidence type="ECO:0000256" key="3">
    <source>
        <dbReference type="ARBA" id="ARBA00022475"/>
    </source>
</evidence>
<dbReference type="AlphaFoldDB" id="A0A1W7RAZ4"/>
<evidence type="ECO:0000256" key="5">
    <source>
        <dbReference type="ARBA" id="ARBA00022989"/>
    </source>
</evidence>
<dbReference type="InterPro" id="IPR049452">
    <property type="entry name" value="Anoctamin_TM"/>
</dbReference>
<evidence type="ECO:0000313" key="12">
    <source>
        <dbReference type="EMBL" id="JAV48311.1"/>
    </source>
</evidence>
<feature type="transmembrane region" description="Helical" evidence="8">
    <location>
        <begin position="760"/>
        <end position="784"/>
    </location>
</feature>
<feature type="transmembrane region" description="Helical" evidence="8">
    <location>
        <begin position="589"/>
        <end position="610"/>
    </location>
</feature>
<comment type="subcellular location">
    <subcellularLocation>
        <location evidence="1">Cell membrane</location>
        <topology evidence="1">Multi-pass membrane protein</topology>
    </subcellularLocation>
    <subcellularLocation>
        <location evidence="8">Membrane</location>
        <topology evidence="8">Multi-pass membrane protein</topology>
    </subcellularLocation>
</comment>
<evidence type="ECO:0000256" key="7">
    <source>
        <dbReference type="ARBA" id="ARBA00023180"/>
    </source>
</evidence>
<evidence type="ECO:0000256" key="1">
    <source>
        <dbReference type="ARBA" id="ARBA00004651"/>
    </source>
</evidence>
<evidence type="ECO:0000256" key="8">
    <source>
        <dbReference type="RuleBase" id="RU280814"/>
    </source>
</evidence>
<dbReference type="InterPro" id="IPR032394">
    <property type="entry name" value="Anoct_dimer"/>
</dbReference>
<feature type="transmembrane region" description="Helical" evidence="8">
    <location>
        <begin position="837"/>
        <end position="860"/>
    </location>
</feature>
<dbReference type="Pfam" id="PF16178">
    <property type="entry name" value="Anoct_dimer"/>
    <property type="match status" value="1"/>
</dbReference>